<comment type="caution">
    <text evidence="2">Lacks conserved residue(s) required for the propagation of feature annotation.</text>
</comment>
<keyword evidence="6" id="KW-1185">Reference proteome</keyword>
<evidence type="ECO:0000256" key="2">
    <source>
        <dbReference type="PROSITE-ProRule" id="PRU00302"/>
    </source>
</evidence>
<dbReference type="InterPro" id="IPR048530">
    <property type="entry name" value="FAM171_N"/>
</dbReference>
<feature type="region of interest" description="Disordered" evidence="3">
    <location>
        <begin position="1"/>
        <end position="30"/>
    </location>
</feature>
<feature type="compositionally biased region" description="Low complexity" evidence="3">
    <location>
        <begin position="1"/>
        <end position="26"/>
    </location>
</feature>
<evidence type="ECO:0000313" key="6">
    <source>
        <dbReference type="Proteomes" id="UP000230750"/>
    </source>
</evidence>
<feature type="domain" description="Sushi" evidence="4">
    <location>
        <begin position="413"/>
        <end position="473"/>
    </location>
</feature>
<evidence type="ECO:0000313" key="5">
    <source>
        <dbReference type="EMBL" id="PIK39435.1"/>
    </source>
</evidence>
<sequence length="501" mass="56147">MPTTTTIPTTTVPTTTTMPTTTRMPTTLPPPQELTVLTMDSMGHSLDDANVILYRFDRRSNSYIEYEDTTDIDGLARIPVPEGEHFVIYVTKPDFIEQSKTFIWIPYTHNLLRINLNAGGIRATMPLVWYSGFVKEMKFSELNDEYVMELKAGALDLQEGQRALLTCLPVNVSNPDELRKAPELLANSLSPKANKGNVTHGLEVFAMAEFRLLRQELESDENENGNVDVLRPVKITIPITGSTENLRNYQAMTAWYFDETSGFWREEGNGIVRFKEGQWQWEYETKHFSWWAAGTKFMETSCTIIRTCYDESCNAPAPFLPVTLTGLTFAYETQKLTNEDGKACFNFKLAGKVRIESPCVGLAGAVVVKGSKKVPNCCHNSYGQQLVKHHVKNKKKGNKCEKAVIVVKDTISNRCEDPTDGLGKHGISTYTGLAPGSVAEHSCKSRKRRIYGSEKQICLACGVWSGDSPECLKAKAAYRKAQEAAHRRENGVFTVDPEDYF</sequence>
<feature type="disulfide bond" evidence="2">
    <location>
        <begin position="415"/>
        <end position="458"/>
    </location>
</feature>
<dbReference type="Proteomes" id="UP000230750">
    <property type="component" value="Unassembled WGS sequence"/>
</dbReference>
<keyword evidence="1 2" id="KW-1015">Disulfide bond</keyword>
<reference evidence="5 6" key="1">
    <citation type="journal article" date="2017" name="PLoS Biol.">
        <title>The sea cucumber genome provides insights into morphological evolution and visceral regeneration.</title>
        <authorList>
            <person name="Zhang X."/>
            <person name="Sun L."/>
            <person name="Yuan J."/>
            <person name="Sun Y."/>
            <person name="Gao Y."/>
            <person name="Zhang L."/>
            <person name="Li S."/>
            <person name="Dai H."/>
            <person name="Hamel J.F."/>
            <person name="Liu C."/>
            <person name="Yu Y."/>
            <person name="Liu S."/>
            <person name="Lin W."/>
            <person name="Guo K."/>
            <person name="Jin S."/>
            <person name="Xu P."/>
            <person name="Storey K.B."/>
            <person name="Huan P."/>
            <person name="Zhang T."/>
            <person name="Zhou Y."/>
            <person name="Zhang J."/>
            <person name="Lin C."/>
            <person name="Li X."/>
            <person name="Xing L."/>
            <person name="Huo D."/>
            <person name="Sun M."/>
            <person name="Wang L."/>
            <person name="Mercier A."/>
            <person name="Li F."/>
            <person name="Yang H."/>
            <person name="Xiang J."/>
        </authorList>
    </citation>
    <scope>NUCLEOTIDE SEQUENCE [LARGE SCALE GENOMIC DNA]</scope>
    <source>
        <strain evidence="5">Shaxun</strain>
        <tissue evidence="5">Muscle</tissue>
    </source>
</reference>
<name>A0A2G8JUR0_STIJA</name>
<comment type="caution">
    <text evidence="5">The sequence shown here is derived from an EMBL/GenBank/DDBJ whole genome shotgun (WGS) entry which is preliminary data.</text>
</comment>
<dbReference type="AlphaFoldDB" id="A0A2G8JUR0"/>
<dbReference type="PROSITE" id="PS50923">
    <property type="entry name" value="SUSHI"/>
    <property type="match status" value="1"/>
</dbReference>
<organism evidence="5 6">
    <name type="scientific">Stichopus japonicus</name>
    <name type="common">Sea cucumber</name>
    <dbReference type="NCBI Taxonomy" id="307972"/>
    <lineage>
        <taxon>Eukaryota</taxon>
        <taxon>Metazoa</taxon>
        <taxon>Echinodermata</taxon>
        <taxon>Eleutherozoa</taxon>
        <taxon>Echinozoa</taxon>
        <taxon>Holothuroidea</taxon>
        <taxon>Aspidochirotacea</taxon>
        <taxon>Aspidochirotida</taxon>
        <taxon>Stichopodidae</taxon>
        <taxon>Apostichopus</taxon>
    </lineage>
</organism>
<keyword evidence="2" id="KW-0768">Sushi</keyword>
<dbReference type="Gene3D" id="2.10.70.10">
    <property type="entry name" value="Complement Module, domain 1"/>
    <property type="match status" value="1"/>
</dbReference>
<dbReference type="EMBL" id="MRZV01001240">
    <property type="protein sequence ID" value="PIK39435.1"/>
    <property type="molecule type" value="Genomic_DNA"/>
</dbReference>
<evidence type="ECO:0000256" key="1">
    <source>
        <dbReference type="ARBA" id="ARBA00023157"/>
    </source>
</evidence>
<dbReference type="SUPFAM" id="SSF57535">
    <property type="entry name" value="Complement control module/SCR domain"/>
    <property type="match status" value="1"/>
</dbReference>
<dbReference type="OrthoDB" id="8950207at2759"/>
<protein>
    <submittedName>
        <fullName evidence="5">Putative mucin-17</fullName>
    </submittedName>
</protein>
<dbReference type="InterPro" id="IPR035976">
    <property type="entry name" value="Sushi/SCR/CCP_sf"/>
</dbReference>
<evidence type="ECO:0000256" key="3">
    <source>
        <dbReference type="SAM" id="MobiDB-lite"/>
    </source>
</evidence>
<proteinExistence type="predicted"/>
<evidence type="ECO:0000259" key="4">
    <source>
        <dbReference type="PROSITE" id="PS50923"/>
    </source>
</evidence>
<accession>A0A2G8JUR0</accession>
<gene>
    <name evidence="5" type="ORF">BSL78_23721</name>
</gene>
<dbReference type="Pfam" id="PF10577">
    <property type="entry name" value="FAM171A1-2-B_N"/>
    <property type="match status" value="1"/>
</dbReference>
<dbReference type="InterPro" id="IPR000436">
    <property type="entry name" value="Sushi_SCR_CCP_dom"/>
</dbReference>